<sequence>MIFSIISIFVGIFLMLDIMIIIQCNEVYDGGLSMSVIENRINYINRCNYHAAIGRGVNFIGTVIKNSYNAINTFIYDKDDDEIIENEYCNKEEDEIVENEYYVKLNGNYTFVKCINCFKKKYKGEYNCRVIDEKVILIDFNEKHNSELDLHNLSYCNDELKSFIKNDIFYIFVKTLPPFPDFKAHEHMQVIPFVGEIEEKEGSSELLKQCKKIECSKCNGENKHPYFVYRLMCTQAEYCIDNGCDQCWMHKETALCAKSLDIYQRIVDMSCICYINNEEEYCPEDIVRVYFMWKIKCLPQAFKKKYFRNPLYKLVEYRKPKKIEKKKEKGIFNKIKHKLIVVKRKIRTFFKELDCPIKDECKYHSPTCPLRSFKNKNVYSL</sequence>
<dbReference type="VEuPathDB" id="MicrosporidiaDB:SLOPH_625"/>
<comment type="caution">
    <text evidence="2">The sequence shown here is derived from an EMBL/GenBank/DDBJ whole genome shotgun (WGS) entry which is preliminary data.</text>
</comment>
<keyword evidence="1" id="KW-0812">Transmembrane</keyword>
<organism evidence="2 3">
    <name type="scientific">Spraguea lophii (strain 42_110)</name>
    <name type="common">Microsporidian parasite</name>
    <dbReference type="NCBI Taxonomy" id="1358809"/>
    <lineage>
        <taxon>Eukaryota</taxon>
        <taxon>Fungi</taxon>
        <taxon>Fungi incertae sedis</taxon>
        <taxon>Microsporidia</taxon>
        <taxon>Spragueidae</taxon>
        <taxon>Spraguea</taxon>
    </lineage>
</organism>
<evidence type="ECO:0000313" key="2">
    <source>
        <dbReference type="EMBL" id="EPR77861.1"/>
    </source>
</evidence>
<feature type="transmembrane region" description="Helical" evidence="1">
    <location>
        <begin position="6"/>
        <end position="24"/>
    </location>
</feature>
<keyword evidence="1" id="KW-1133">Transmembrane helix</keyword>
<dbReference type="HOGENOM" id="CLU_700522_0_0_1"/>
<dbReference type="EMBL" id="ATCN01001196">
    <property type="protein sequence ID" value="EPR77861.1"/>
    <property type="molecule type" value="Genomic_DNA"/>
</dbReference>
<gene>
    <name evidence="2" type="ORF">SLOPH_625</name>
</gene>
<dbReference type="Proteomes" id="UP000014978">
    <property type="component" value="Unassembled WGS sequence"/>
</dbReference>
<dbReference type="InParanoid" id="S7W533"/>
<dbReference type="AlphaFoldDB" id="S7W533"/>
<accession>S7W533</accession>
<name>S7W533_SPRLO</name>
<evidence type="ECO:0000256" key="1">
    <source>
        <dbReference type="SAM" id="Phobius"/>
    </source>
</evidence>
<reference evidence="3" key="1">
    <citation type="journal article" date="2013" name="PLoS Genet.">
        <title>The genome of Spraguea lophii and the basis of host-microsporidian interactions.</title>
        <authorList>
            <person name="Campbell S.E."/>
            <person name="Williams T.A."/>
            <person name="Yousuf A."/>
            <person name="Soanes D.M."/>
            <person name="Paszkiewicz K.H."/>
            <person name="Williams B.A.P."/>
        </authorList>
    </citation>
    <scope>NUCLEOTIDE SEQUENCE [LARGE SCALE GENOMIC DNA]</scope>
    <source>
        <strain evidence="3">42_110</strain>
    </source>
</reference>
<protein>
    <submittedName>
        <fullName evidence="2">Uncharacterized protein</fullName>
    </submittedName>
</protein>
<keyword evidence="3" id="KW-1185">Reference proteome</keyword>
<keyword evidence="1" id="KW-0472">Membrane</keyword>
<proteinExistence type="predicted"/>
<evidence type="ECO:0000313" key="3">
    <source>
        <dbReference type="Proteomes" id="UP000014978"/>
    </source>
</evidence>